<proteinExistence type="predicted"/>
<dbReference type="RefSeq" id="WP_230373256.1">
    <property type="nucleotide sequence ID" value="NZ_JAGKLF010000038.1"/>
</dbReference>
<evidence type="ECO:0000313" key="1">
    <source>
        <dbReference type="EMBL" id="CZX42991.1"/>
    </source>
</evidence>
<organism evidence="1 2">
    <name type="scientific">Enterobacter hormaechei</name>
    <dbReference type="NCBI Taxonomy" id="158836"/>
    <lineage>
        <taxon>Bacteria</taxon>
        <taxon>Pseudomonadati</taxon>
        <taxon>Pseudomonadota</taxon>
        <taxon>Gammaproteobacteria</taxon>
        <taxon>Enterobacterales</taxon>
        <taxon>Enterobacteriaceae</taxon>
        <taxon>Enterobacter</taxon>
        <taxon>Enterobacter cloacae complex</taxon>
    </lineage>
</organism>
<evidence type="ECO:0000313" key="2">
    <source>
        <dbReference type="Proteomes" id="UP000076205"/>
    </source>
</evidence>
<accession>A0A822WTT0</accession>
<sequence length="164" mass="18273">MRITRAQGVFFSIVMSTFQPYKKGTVLAPSGPCNHLHVICNDPVYYPVNDCYCILVVNVSSIKPGVPHDDACVLNPGDHRFIQHPSYIVYAEAVIWRVDNVARKHAAGEITAHDDMPEAAFERVLSGFDISEQAKPKHIRFKEKYCTNTSLIDQPEPTDGLTGT</sequence>
<reference evidence="1 2" key="1">
    <citation type="submission" date="2016-03" db="EMBL/GenBank/DDBJ databases">
        <authorList>
            <consortium name="Pathogen Informatics"/>
        </authorList>
    </citation>
    <scope>NUCLEOTIDE SEQUENCE [LARGE SCALE GENOMIC DNA]</scope>
    <source>
        <strain evidence="2">e1424</strain>
    </source>
</reference>
<name>A0A822WTT0_9ENTR</name>
<dbReference type="EMBL" id="FJYW01000005">
    <property type="protein sequence ID" value="CZX42991.1"/>
    <property type="molecule type" value="Genomic_DNA"/>
</dbReference>
<gene>
    <name evidence="1" type="ORF">SAMEA2273352_02427</name>
</gene>
<dbReference type="AlphaFoldDB" id="A0A822WTT0"/>
<protein>
    <submittedName>
        <fullName evidence="1">Uncharacterized protein</fullName>
    </submittedName>
</protein>
<dbReference type="Proteomes" id="UP000076205">
    <property type="component" value="Unassembled WGS sequence"/>
</dbReference>
<comment type="caution">
    <text evidence="1">The sequence shown here is derived from an EMBL/GenBank/DDBJ whole genome shotgun (WGS) entry which is preliminary data.</text>
</comment>